<reference evidence="1 4" key="2">
    <citation type="submission" date="2017-09" db="EMBL/GenBank/DDBJ databases">
        <title>Extensive intraspecific genome diversity in a model arbuscular mycorrhizal fungus.</title>
        <authorList>
            <person name="Chen E.C."/>
            <person name="Morin E."/>
            <person name="Beaudet D."/>
            <person name="Noel J."/>
            <person name="Ndikumana S."/>
            <person name="Charron P."/>
            <person name="St-Onge C."/>
            <person name="Giorgi J."/>
            <person name="Grigoriev I.V."/>
            <person name="Roux C."/>
            <person name="Martin F.M."/>
            <person name="Corradi N."/>
        </authorList>
    </citation>
    <scope>NUCLEOTIDE SEQUENCE [LARGE SCALE GENOMIC DNA]</scope>
    <source>
        <strain evidence="1 4">A5</strain>
    </source>
</reference>
<name>A0A2I1EYM5_9GLOM</name>
<gene>
    <name evidence="2" type="ORF">RhiirA1_455238</name>
    <name evidence="1" type="ORF">RhiirA5_420843</name>
</gene>
<dbReference type="EMBL" id="LLXH01000244">
    <property type="protein sequence ID" value="PKC70057.1"/>
    <property type="molecule type" value="Genomic_DNA"/>
</dbReference>
<reference evidence="2 3" key="4">
    <citation type="submission" date="2017-10" db="EMBL/GenBank/DDBJ databases">
        <title>Genome analyses suggest a sexual origin of heterokaryosis in a supposedly ancient asexual fungus.</title>
        <authorList>
            <person name="Corradi N."/>
            <person name="Sedzielewska K."/>
            <person name="Noel J."/>
            <person name="Charron P."/>
            <person name="Farinelli L."/>
            <person name="Marton T."/>
            <person name="Kruger M."/>
            <person name="Pelin A."/>
            <person name="Brachmann A."/>
            <person name="Corradi N."/>
        </authorList>
    </citation>
    <scope>NUCLEOTIDE SEQUENCE [LARGE SCALE GENOMIC DNA]</scope>
    <source>
        <strain evidence="2 3">A1</strain>
    </source>
</reference>
<comment type="caution">
    <text evidence="2">The sequence shown here is derived from an EMBL/GenBank/DDBJ whole genome shotgun (WGS) entry which is preliminary data.</text>
</comment>
<dbReference type="AlphaFoldDB" id="A0A2I1EYM5"/>
<evidence type="ECO:0000313" key="3">
    <source>
        <dbReference type="Proteomes" id="UP000232688"/>
    </source>
</evidence>
<reference evidence="1 4" key="1">
    <citation type="submission" date="2016-04" db="EMBL/GenBank/DDBJ databases">
        <title>Genome analyses suggest a sexual origin of heterokaryosis in a supposedly ancient asexual fungus.</title>
        <authorList>
            <person name="Ropars J."/>
            <person name="Sedzielewska K."/>
            <person name="Noel J."/>
            <person name="Charron P."/>
            <person name="Farinelli L."/>
            <person name="Marton T."/>
            <person name="Kruger M."/>
            <person name="Pelin A."/>
            <person name="Brachmann A."/>
            <person name="Corradi N."/>
        </authorList>
    </citation>
    <scope>NUCLEOTIDE SEQUENCE [LARGE SCALE GENOMIC DNA]</scope>
    <source>
        <strain evidence="1 4">A5</strain>
    </source>
</reference>
<evidence type="ECO:0000313" key="4">
    <source>
        <dbReference type="Proteomes" id="UP000232722"/>
    </source>
</evidence>
<sequence length="102" mass="12065">MIEEASGIRLEVEELLNRGLVLFEQSFPEREKDITDHENLLHQHEKKICGEIGTSKIRNSENNNQSSFLVLNLKRLQDEHKKFVDDLRSLKKKLEDQYNNKM</sequence>
<dbReference type="Proteomes" id="UP000232722">
    <property type="component" value="Unassembled WGS sequence"/>
</dbReference>
<dbReference type="Proteomes" id="UP000232688">
    <property type="component" value="Unassembled WGS sequence"/>
</dbReference>
<evidence type="ECO:0000313" key="1">
    <source>
        <dbReference type="EMBL" id="PKC05504.1"/>
    </source>
</evidence>
<evidence type="ECO:0000313" key="2">
    <source>
        <dbReference type="EMBL" id="PKC70057.1"/>
    </source>
</evidence>
<reference evidence="2 3" key="3">
    <citation type="submission" date="2017-10" db="EMBL/GenBank/DDBJ databases">
        <title>Extensive intraspecific genome diversity in a model arbuscular mycorrhizal fungus.</title>
        <authorList>
            <person name="Chen E.C.H."/>
            <person name="Morin E."/>
            <person name="Baudet D."/>
            <person name="Noel J."/>
            <person name="Ndikumana S."/>
            <person name="Charron P."/>
            <person name="St-Onge C."/>
            <person name="Giorgi J."/>
            <person name="Grigoriev I.V."/>
            <person name="Roux C."/>
            <person name="Martin F.M."/>
            <person name="Corradi N."/>
        </authorList>
    </citation>
    <scope>NUCLEOTIDE SEQUENCE [LARGE SCALE GENOMIC DNA]</scope>
    <source>
        <strain evidence="2 3">A1</strain>
    </source>
</reference>
<accession>A0A2I1EYM5</accession>
<protein>
    <submittedName>
        <fullName evidence="2">Uncharacterized protein</fullName>
    </submittedName>
</protein>
<organism evidence="2 3">
    <name type="scientific">Rhizophagus irregularis</name>
    <dbReference type="NCBI Taxonomy" id="588596"/>
    <lineage>
        <taxon>Eukaryota</taxon>
        <taxon>Fungi</taxon>
        <taxon>Fungi incertae sedis</taxon>
        <taxon>Mucoromycota</taxon>
        <taxon>Glomeromycotina</taxon>
        <taxon>Glomeromycetes</taxon>
        <taxon>Glomerales</taxon>
        <taxon>Glomeraceae</taxon>
        <taxon>Rhizophagus</taxon>
    </lineage>
</organism>
<proteinExistence type="predicted"/>
<dbReference type="OrthoDB" id="10561091at2759"/>
<dbReference type="EMBL" id="LLXJ01000870">
    <property type="protein sequence ID" value="PKC05504.1"/>
    <property type="molecule type" value="Genomic_DNA"/>
</dbReference>
<dbReference type="VEuPathDB" id="FungiDB:RhiirA1_455238"/>